<evidence type="ECO:0000313" key="2">
    <source>
        <dbReference type="EMBL" id="TSP11023.1"/>
    </source>
</evidence>
<feature type="compositionally biased region" description="Basic and acidic residues" evidence="1">
    <location>
        <begin position="187"/>
        <end position="197"/>
    </location>
</feature>
<proteinExistence type="predicted"/>
<feature type="compositionally biased region" description="Polar residues" evidence="1">
    <location>
        <begin position="236"/>
        <end position="246"/>
    </location>
</feature>
<accession>A0ABY3EJA2</accession>
<sequence length="327" mass="36390">MELTFTATKEVLRSITNFLMFVWCYYISPLAHAEHCLGENMATPKKIEKDEIEVARQRLLAAIYSELPDERFLKKQAVKQLLSTLMAARERGLSFEKISEILQASGLDLPISSLRSYYFELKTQHDLSAEAQRHARKVSETREAIQRKLLERHVQHGAAIAERYAERAAPRLVDAFALDSTPHHIQDAQLQTRDRPNKGNRVPARPASPAALNPPQAPDSGRLNSVEEGDLGAGGQTLTLPTSEANSVDRRAPTLAQVEEASLASEVRTDLAEDLELRGEFVFYVSGKPFEGTLTKKQIHLLRSVGRIVAPTKGKSSKDFVAMPGRL</sequence>
<dbReference type="RefSeq" id="WP_144200225.1">
    <property type="nucleotide sequence ID" value="NZ_CAJPVH010000008.1"/>
</dbReference>
<dbReference type="Proteomes" id="UP000318943">
    <property type="component" value="Unassembled WGS sequence"/>
</dbReference>
<reference evidence="2 3" key="1">
    <citation type="submission" date="2019-05" db="EMBL/GenBank/DDBJ databases">
        <title>Whole genome sequence analysis of Cupriavidus campinensis S14E4C strain.</title>
        <authorList>
            <person name="Abbaszade G."/>
            <person name="Szabo A."/>
            <person name="Toumi M."/>
            <person name="Toth E."/>
        </authorList>
    </citation>
    <scope>NUCLEOTIDE SEQUENCE [LARGE SCALE GENOMIC DNA]</scope>
    <source>
        <strain evidence="2 3">S14E4C</strain>
    </source>
</reference>
<keyword evidence="3" id="KW-1185">Reference proteome</keyword>
<dbReference type="EMBL" id="VCIZ01000012">
    <property type="protein sequence ID" value="TSP11023.1"/>
    <property type="molecule type" value="Genomic_DNA"/>
</dbReference>
<evidence type="ECO:0000313" key="3">
    <source>
        <dbReference type="Proteomes" id="UP000318943"/>
    </source>
</evidence>
<name>A0ABY3EJA2_9BURK</name>
<evidence type="ECO:0000256" key="1">
    <source>
        <dbReference type="SAM" id="MobiDB-lite"/>
    </source>
</evidence>
<comment type="caution">
    <text evidence="2">The sequence shown here is derived from an EMBL/GenBank/DDBJ whole genome shotgun (WGS) entry which is preliminary data.</text>
</comment>
<gene>
    <name evidence="2" type="ORF">FGG12_19365</name>
</gene>
<organism evidence="2 3">
    <name type="scientific">Cupriavidus campinensis</name>
    <dbReference type="NCBI Taxonomy" id="151783"/>
    <lineage>
        <taxon>Bacteria</taxon>
        <taxon>Pseudomonadati</taxon>
        <taxon>Pseudomonadota</taxon>
        <taxon>Betaproteobacteria</taxon>
        <taxon>Burkholderiales</taxon>
        <taxon>Burkholderiaceae</taxon>
        <taxon>Cupriavidus</taxon>
    </lineage>
</organism>
<feature type="region of interest" description="Disordered" evidence="1">
    <location>
        <begin position="187"/>
        <end position="248"/>
    </location>
</feature>
<protein>
    <submittedName>
        <fullName evidence="2">Uncharacterized protein</fullName>
    </submittedName>
</protein>